<feature type="compositionally biased region" description="Basic and acidic residues" evidence="25">
    <location>
        <begin position="187"/>
        <end position="197"/>
    </location>
</feature>
<dbReference type="GO" id="GO:0005524">
    <property type="term" value="F:ATP binding"/>
    <property type="evidence" value="ECO:0007669"/>
    <property type="project" value="UniProtKB-KW"/>
</dbReference>
<comment type="similarity">
    <text evidence="3">Belongs to the LRRC8 family.</text>
</comment>
<dbReference type="GO" id="GO:0005634">
    <property type="term" value="C:nucleus"/>
    <property type="evidence" value="ECO:0007669"/>
    <property type="project" value="UniProtKB-SubCell"/>
</dbReference>
<keyword evidence="6" id="KW-1003">Cell membrane</keyword>
<dbReference type="CDD" id="cd18787">
    <property type="entry name" value="SF2_C_DEAD"/>
    <property type="match status" value="1"/>
</dbReference>
<evidence type="ECO:0000256" key="23">
    <source>
        <dbReference type="ARBA" id="ARBA00038213"/>
    </source>
</evidence>
<dbReference type="PANTHER" id="PTHR47958">
    <property type="entry name" value="ATP-DEPENDENT RNA HELICASE DBP3"/>
    <property type="match status" value="1"/>
</dbReference>
<evidence type="ECO:0000256" key="1">
    <source>
        <dbReference type="ARBA" id="ARBA00004123"/>
    </source>
</evidence>
<dbReference type="PROSITE" id="PS51194">
    <property type="entry name" value="HELICASE_CTER"/>
    <property type="match status" value="1"/>
</dbReference>
<dbReference type="SMART" id="SM00365">
    <property type="entry name" value="LRR_SD22"/>
    <property type="match status" value="3"/>
</dbReference>
<dbReference type="GO" id="GO:0034220">
    <property type="term" value="P:monoatomic ion transmembrane transport"/>
    <property type="evidence" value="ECO:0007669"/>
    <property type="project" value="UniProtKB-KW"/>
</dbReference>
<evidence type="ECO:0000256" key="6">
    <source>
        <dbReference type="ARBA" id="ARBA00022475"/>
    </source>
</evidence>
<keyword evidence="9" id="KW-0677">Repeat</keyword>
<evidence type="ECO:0000256" key="11">
    <source>
        <dbReference type="ARBA" id="ARBA00022801"/>
    </source>
</evidence>
<evidence type="ECO:0000256" key="13">
    <source>
        <dbReference type="ARBA" id="ARBA00022840"/>
    </source>
</evidence>
<dbReference type="InterPro" id="IPR014001">
    <property type="entry name" value="Helicase_ATP-bd"/>
</dbReference>
<dbReference type="SMART" id="SM00364">
    <property type="entry name" value="LRR_BAC"/>
    <property type="match status" value="5"/>
</dbReference>
<dbReference type="InterPro" id="IPR032675">
    <property type="entry name" value="LRR_dom_sf"/>
</dbReference>
<protein>
    <recommendedName>
        <fullName evidence="4">RNA helicase</fullName>
        <ecNumber evidence="4">3.6.4.13</ecNumber>
    </recommendedName>
</protein>
<feature type="compositionally biased region" description="Polar residues" evidence="25">
    <location>
        <begin position="231"/>
        <end position="244"/>
    </location>
</feature>
<dbReference type="PROSITE" id="PS51192">
    <property type="entry name" value="HELICASE_ATP_BIND_1"/>
    <property type="match status" value="1"/>
</dbReference>
<proteinExistence type="inferred from homology"/>
<evidence type="ECO:0000256" key="14">
    <source>
        <dbReference type="ARBA" id="ARBA00022989"/>
    </source>
</evidence>
<dbReference type="SMART" id="SM00369">
    <property type="entry name" value="LRR_TYP"/>
    <property type="match status" value="6"/>
</dbReference>
<comment type="catalytic activity">
    <reaction evidence="21">
        <text>taurine(out) = taurine(in)</text>
        <dbReference type="Rhea" id="RHEA:66328"/>
        <dbReference type="ChEBI" id="CHEBI:507393"/>
    </reaction>
</comment>
<comment type="caution">
    <text evidence="30">The sequence shown here is derived from an EMBL/GenBank/DDBJ whole genome shotgun (WGS) entry which is preliminary data.</text>
</comment>
<evidence type="ECO:0000256" key="8">
    <source>
        <dbReference type="ARBA" id="ARBA00022692"/>
    </source>
</evidence>
<organism evidence="30 31">
    <name type="scientific">Lates japonicus</name>
    <name type="common">Japanese lates</name>
    <dbReference type="NCBI Taxonomy" id="270547"/>
    <lineage>
        <taxon>Eukaryota</taxon>
        <taxon>Metazoa</taxon>
        <taxon>Chordata</taxon>
        <taxon>Craniata</taxon>
        <taxon>Vertebrata</taxon>
        <taxon>Euteleostomi</taxon>
        <taxon>Actinopterygii</taxon>
        <taxon>Neopterygii</taxon>
        <taxon>Teleostei</taxon>
        <taxon>Neoteleostei</taxon>
        <taxon>Acanthomorphata</taxon>
        <taxon>Carangaria</taxon>
        <taxon>Carangaria incertae sedis</taxon>
        <taxon>Centropomidae</taxon>
        <taxon>Lates</taxon>
    </lineage>
</organism>
<evidence type="ECO:0000256" key="5">
    <source>
        <dbReference type="ARBA" id="ARBA00022448"/>
    </source>
</evidence>
<dbReference type="InterPro" id="IPR003591">
    <property type="entry name" value="Leu-rich_rpt_typical-subtyp"/>
</dbReference>
<dbReference type="SMART" id="SM00487">
    <property type="entry name" value="DEXDc"/>
    <property type="match status" value="1"/>
</dbReference>
<keyword evidence="8 26" id="KW-0812">Transmembrane</keyword>
<evidence type="ECO:0000256" key="25">
    <source>
        <dbReference type="SAM" id="MobiDB-lite"/>
    </source>
</evidence>
<feature type="transmembrane region" description="Helical" evidence="26">
    <location>
        <begin position="370"/>
        <end position="392"/>
    </location>
</feature>
<evidence type="ECO:0000256" key="16">
    <source>
        <dbReference type="ARBA" id="ARBA00023136"/>
    </source>
</evidence>
<dbReference type="Gene3D" id="3.40.50.300">
    <property type="entry name" value="P-loop containing nucleotide triphosphate hydrolases"/>
    <property type="match status" value="2"/>
</dbReference>
<feature type="domain" description="Helicase C-terminal" evidence="28">
    <location>
        <begin position="1148"/>
        <end position="1293"/>
    </location>
</feature>
<keyword evidence="7" id="KW-0433">Leucine-rich repeat</keyword>
<dbReference type="EMBL" id="BRZM01000041">
    <property type="protein sequence ID" value="GLD60368.1"/>
    <property type="molecule type" value="Genomic_DNA"/>
</dbReference>
<keyword evidence="14 26" id="KW-1133">Transmembrane helix</keyword>
<gene>
    <name evidence="30" type="ORF">AKAME5_001227300</name>
</gene>
<feature type="domain" description="DEAD-box RNA helicase Q" evidence="29">
    <location>
        <begin position="916"/>
        <end position="944"/>
    </location>
</feature>
<keyword evidence="19" id="KW-0407">Ion channel</keyword>
<keyword evidence="31" id="KW-1185">Reference proteome</keyword>
<name>A0AAD3MUA2_LATJO</name>
<evidence type="ECO:0000259" key="28">
    <source>
        <dbReference type="PROSITE" id="PS51194"/>
    </source>
</evidence>
<keyword evidence="17" id="KW-1015">Disulfide bond</keyword>
<feature type="transmembrane region" description="Helical" evidence="26">
    <location>
        <begin position="130"/>
        <end position="152"/>
    </location>
</feature>
<dbReference type="FunFam" id="3.40.50.300:FF:000168">
    <property type="entry name" value="DEAD-box ATP-dependent RNA helicase 56-like"/>
    <property type="match status" value="1"/>
</dbReference>
<dbReference type="Proteomes" id="UP001279410">
    <property type="component" value="Unassembled WGS sequence"/>
</dbReference>
<keyword evidence="10" id="KW-0547">Nucleotide-binding</keyword>
<dbReference type="GO" id="GO:0003676">
    <property type="term" value="F:nucleic acid binding"/>
    <property type="evidence" value="ECO:0007669"/>
    <property type="project" value="InterPro"/>
</dbReference>
<dbReference type="InterPro" id="IPR027417">
    <property type="entry name" value="P-loop_NTPase"/>
</dbReference>
<dbReference type="FunFam" id="3.40.50.300:FF:000111">
    <property type="entry name" value="DEAD-box ATP-dependent RNA helicase"/>
    <property type="match status" value="1"/>
</dbReference>
<dbReference type="InterPro" id="IPR014014">
    <property type="entry name" value="RNA_helicase_DEAD_Q_motif"/>
</dbReference>
<evidence type="ECO:0000259" key="27">
    <source>
        <dbReference type="PROSITE" id="PS51192"/>
    </source>
</evidence>
<dbReference type="PROSITE" id="PS51195">
    <property type="entry name" value="Q_MOTIF"/>
    <property type="match status" value="1"/>
</dbReference>
<evidence type="ECO:0000256" key="22">
    <source>
        <dbReference type="ARBA" id="ARBA00024167"/>
    </source>
</evidence>
<keyword evidence="11" id="KW-0378">Hydrolase</keyword>
<evidence type="ECO:0000256" key="4">
    <source>
        <dbReference type="ARBA" id="ARBA00012552"/>
    </source>
</evidence>
<keyword evidence="15" id="KW-0406">Ion transport</keyword>
<keyword evidence="13" id="KW-0067">ATP-binding</keyword>
<feature type="region of interest" description="Disordered" evidence="25">
    <location>
        <begin position="180"/>
        <end position="244"/>
    </location>
</feature>
<dbReference type="InterPro" id="IPR011545">
    <property type="entry name" value="DEAD/DEAH_box_helicase_dom"/>
</dbReference>
<dbReference type="InterPro" id="IPR001650">
    <property type="entry name" value="Helicase_C-like"/>
</dbReference>
<keyword evidence="5" id="KW-0813">Transport</keyword>
<feature type="transmembrane region" description="Helical" evidence="26">
    <location>
        <begin position="307"/>
        <end position="331"/>
    </location>
</feature>
<evidence type="ECO:0000256" key="26">
    <source>
        <dbReference type="SAM" id="Phobius"/>
    </source>
</evidence>
<evidence type="ECO:0000313" key="30">
    <source>
        <dbReference type="EMBL" id="GLD60368.1"/>
    </source>
</evidence>
<evidence type="ECO:0000256" key="17">
    <source>
        <dbReference type="ARBA" id="ARBA00023157"/>
    </source>
</evidence>
<dbReference type="GO" id="GO:0009966">
    <property type="term" value="P:regulation of signal transduction"/>
    <property type="evidence" value="ECO:0007669"/>
    <property type="project" value="UniProtKB-ARBA"/>
</dbReference>
<dbReference type="Gene3D" id="3.80.10.10">
    <property type="entry name" value="Ribonuclease Inhibitor"/>
    <property type="match status" value="2"/>
</dbReference>
<evidence type="ECO:0000256" key="12">
    <source>
        <dbReference type="ARBA" id="ARBA00022806"/>
    </source>
</evidence>
<dbReference type="Pfam" id="PF12534">
    <property type="entry name" value="Pannexin_like"/>
    <property type="match status" value="1"/>
</dbReference>
<evidence type="ECO:0000313" key="31">
    <source>
        <dbReference type="Proteomes" id="UP001279410"/>
    </source>
</evidence>
<comment type="similarity">
    <text evidence="23">Belongs to the DEAD box helicase family. DECD subfamily.</text>
</comment>
<evidence type="ECO:0000256" key="18">
    <source>
        <dbReference type="ARBA" id="ARBA00023242"/>
    </source>
</evidence>
<keyword evidence="16 26" id="KW-0472">Membrane</keyword>
<feature type="short sequence motif" description="Q motif" evidence="24">
    <location>
        <begin position="916"/>
        <end position="944"/>
    </location>
</feature>
<evidence type="ECO:0000256" key="9">
    <source>
        <dbReference type="ARBA" id="ARBA00022737"/>
    </source>
</evidence>
<dbReference type="GO" id="GO:0005886">
    <property type="term" value="C:plasma membrane"/>
    <property type="evidence" value="ECO:0007669"/>
    <property type="project" value="UniProtKB-SubCell"/>
</dbReference>
<dbReference type="GO" id="GO:0016787">
    <property type="term" value="F:hydrolase activity"/>
    <property type="evidence" value="ECO:0007669"/>
    <property type="project" value="UniProtKB-KW"/>
</dbReference>
<evidence type="ECO:0000256" key="3">
    <source>
        <dbReference type="ARBA" id="ARBA00010471"/>
    </source>
</evidence>
<dbReference type="SUPFAM" id="SSF52058">
    <property type="entry name" value="L domain-like"/>
    <property type="match status" value="2"/>
</dbReference>
<keyword evidence="12" id="KW-0347">Helicase</keyword>
<evidence type="ECO:0000259" key="29">
    <source>
        <dbReference type="PROSITE" id="PS51195"/>
    </source>
</evidence>
<reference evidence="30" key="1">
    <citation type="submission" date="2022-08" db="EMBL/GenBank/DDBJ databases">
        <title>Genome sequencing of akame (Lates japonicus).</title>
        <authorList>
            <person name="Hashiguchi Y."/>
            <person name="Takahashi H."/>
        </authorList>
    </citation>
    <scope>NUCLEOTIDE SEQUENCE</scope>
    <source>
        <strain evidence="30">Kochi</strain>
    </source>
</reference>
<dbReference type="PROSITE" id="PS51450">
    <property type="entry name" value="LRR"/>
    <property type="match status" value="3"/>
</dbReference>
<comment type="subcellular location">
    <subcellularLocation>
        <location evidence="2">Cell membrane</location>
        <topology evidence="2">Multi-pass membrane protein</topology>
    </subcellularLocation>
    <subcellularLocation>
        <location evidence="1">Nucleus</location>
    </subcellularLocation>
</comment>
<evidence type="ECO:0000256" key="19">
    <source>
        <dbReference type="ARBA" id="ARBA00023303"/>
    </source>
</evidence>
<evidence type="ECO:0000256" key="21">
    <source>
        <dbReference type="ARBA" id="ARBA00024158"/>
    </source>
</evidence>
<evidence type="ECO:0000256" key="20">
    <source>
        <dbReference type="ARBA" id="ARBA00024145"/>
    </source>
</evidence>
<dbReference type="Pfam" id="PF13855">
    <property type="entry name" value="LRR_8"/>
    <property type="match status" value="2"/>
</dbReference>
<evidence type="ECO:0000256" key="7">
    <source>
        <dbReference type="ARBA" id="ARBA00022614"/>
    </source>
</evidence>
<evidence type="ECO:0000256" key="10">
    <source>
        <dbReference type="ARBA" id="ARBA00022741"/>
    </source>
</evidence>
<dbReference type="CDD" id="cd17950">
    <property type="entry name" value="DEADc_DDX39"/>
    <property type="match status" value="1"/>
</dbReference>
<feature type="domain" description="Helicase ATP-binding" evidence="27">
    <location>
        <begin position="947"/>
        <end position="1120"/>
    </location>
</feature>
<dbReference type="SUPFAM" id="SSF52540">
    <property type="entry name" value="P-loop containing nucleoside triphosphate hydrolases"/>
    <property type="match status" value="1"/>
</dbReference>
<dbReference type="EC" id="3.6.4.13" evidence="4"/>
<evidence type="ECO:0000256" key="2">
    <source>
        <dbReference type="ARBA" id="ARBA00004651"/>
    </source>
</evidence>
<dbReference type="InterPro" id="IPR001611">
    <property type="entry name" value="Leu-rich_rpt"/>
</dbReference>
<dbReference type="InterPro" id="IPR021040">
    <property type="entry name" value="LRRC8_Pannexin-like"/>
</dbReference>
<evidence type="ECO:0000256" key="15">
    <source>
        <dbReference type="ARBA" id="ARBA00023065"/>
    </source>
</evidence>
<dbReference type="Pfam" id="PF00271">
    <property type="entry name" value="Helicase_C"/>
    <property type="match status" value="1"/>
</dbReference>
<keyword evidence="18" id="KW-0539">Nucleus</keyword>
<comment type="catalytic activity">
    <reaction evidence="22">
        <text>chloride(in) = chloride(out)</text>
        <dbReference type="Rhea" id="RHEA:29823"/>
        <dbReference type="ChEBI" id="CHEBI:17996"/>
    </reaction>
</comment>
<evidence type="ECO:0000256" key="24">
    <source>
        <dbReference type="PROSITE-ProRule" id="PRU00552"/>
    </source>
</evidence>
<dbReference type="SMART" id="SM00490">
    <property type="entry name" value="HELICc"/>
    <property type="match status" value="1"/>
</dbReference>
<comment type="catalytic activity">
    <reaction evidence="20">
        <text>iodide(out) = iodide(in)</text>
        <dbReference type="Rhea" id="RHEA:66324"/>
        <dbReference type="ChEBI" id="CHEBI:16382"/>
    </reaction>
</comment>
<dbReference type="GO" id="GO:0003724">
    <property type="term" value="F:RNA helicase activity"/>
    <property type="evidence" value="ECO:0007669"/>
    <property type="project" value="UniProtKB-EC"/>
</dbReference>
<dbReference type="Pfam" id="PF00270">
    <property type="entry name" value="DEAD"/>
    <property type="match status" value="1"/>
</dbReference>
<sequence>MFSLSELAPLNQHQNRSKLLKPWWEVFMDYLVVLMLMTSVLACTEQLSRDRVVCIPLDPLVKANTSNHSSSAGGNVALTPLSKPPTHIPRDISPNLHSTPRGRRTHLVYQQYIYISQVCYHEALPLCSRFFPYMALLQSLVLVASGSFWLHFPHTSARIEHFLAILAKCCESPWTSQALSHAAQQENIHEEEVERRPPQPPASSSSPPVTRTRRSSIDSGTDSPFLKRSESVSSAIPPSQCPSTLSCNSTMSSVSLGSGVHFPGSNTTVMADNPRQVISLDKSDGEQARALFERVRKFRSHCESSAVIYKVYLAQTIFKLLMVMLIVSYTIPLLSNLSFTHTCHPEEQALLGYTTFECIHVLSSLLRKLMVAYLSLLGLYGLLNFYTLSWILHSSLRQYSFHSLKELCSLRDVPDLSNDLAFLLHMSDQYDPLLAQRLSVFLSPVSESRLLEESLERRWGEEKLRAMTSVDADGCSRLHLVALPRLPPALFTLSQLQVLKLELITDARFTAQVANMTSLRELHLYHCTAAVDPSALGVLQERLEILHLTFTQASEIPSWVFSLRSLHELHLSGRLSSEGGVGRSWALGSLRQLRHLRVLVIRGMLQRIPGELCEVTGSLVRLEIYNEGTRLLVLTGLKRMVDLTELLLQDCQLERLPSALLALTKLRTLDLQHNNLRTLEELLSLAHLRRLSCLRLAYNRVLALPASVGVLRGLELLDLSNNHLQSLPPALFTLLRLRRLLLPGNLLEELPAEIKALKLLTELDLSGNRLESLPPELFSGCLELRILNVAHNSLSSLPMGIAALSQLCRLDLRSNSLEELPAQLGCCSGLHGGGLLVEDWLFLSLPPHVRDFLSRSCPTSGGPATNAEKTDIMAENDVDNELLDYEEDEEPQGAPESAAPAGKKEVKGSYVSIHSSGFRDFLLKPELLRAIIDCGFEHPSEVQHECIPQAILSMDILCQAKSGMGKTAVFVLATLQQIEPVDGQVSVLVMCHTRELAFQISKEYERFSKYMPTVKAAVFFGGLAIKKDEEVLKKNCPHIVVGTPGRILALIRNKSLSLKNVKHFVLDECDKMLEQLDMRRDVQEIFRITPHEKQVMMFSATLSKEIRPVCRKFMQDPMEVFVDDETKLTLHGLQQYYCKLKDSEKNRKLFDLLDVLEFNQVVIFVKSVQRCIALSQLLVEQNFPAIAIHRGMAQEERLSRYQQFKDFQRRILVATNLFGRGMDIERVNIVFNYDMPEDSDTYLHRVARAGRFGTKGLAITFVSDETDAKTLNDVQDRFEVNVAELPDEIDISSYIEQSR</sequence>
<accession>A0AAD3MUA2</accession>